<gene>
    <name evidence="4" type="ORF">B4U79_18730</name>
</gene>
<feature type="compositionally biased region" description="Polar residues" evidence="1">
    <location>
        <begin position="121"/>
        <end position="133"/>
    </location>
</feature>
<protein>
    <recommendedName>
        <fullName evidence="3">Chitin-binding type-2 domain-containing protein</fullName>
    </recommendedName>
</protein>
<dbReference type="InterPro" id="IPR002557">
    <property type="entry name" value="Chitin-bd_dom"/>
</dbReference>
<keyword evidence="2" id="KW-0732">Signal</keyword>
<dbReference type="PROSITE" id="PS50940">
    <property type="entry name" value="CHIT_BIND_II"/>
    <property type="match status" value="1"/>
</dbReference>
<dbReference type="InterPro" id="IPR036508">
    <property type="entry name" value="Chitin-bd_dom_sf"/>
</dbReference>
<feature type="signal peptide" evidence="2">
    <location>
        <begin position="1"/>
        <end position="19"/>
    </location>
</feature>
<feature type="chain" id="PRO_5018706470" description="Chitin-binding type-2 domain-containing protein" evidence="2">
    <location>
        <begin position="20"/>
        <end position="141"/>
    </location>
</feature>
<evidence type="ECO:0000259" key="3">
    <source>
        <dbReference type="PROSITE" id="PS50940"/>
    </source>
</evidence>
<feature type="domain" description="Chitin-binding type-2" evidence="3">
    <location>
        <begin position="53"/>
        <end position="104"/>
    </location>
</feature>
<dbReference type="GO" id="GO:0005576">
    <property type="term" value="C:extracellular region"/>
    <property type="evidence" value="ECO:0007669"/>
    <property type="project" value="InterPro"/>
</dbReference>
<dbReference type="STRING" id="1965070.A0A3S3NCE0"/>
<evidence type="ECO:0000313" key="5">
    <source>
        <dbReference type="Proteomes" id="UP000285301"/>
    </source>
</evidence>
<dbReference type="Gene3D" id="2.170.140.10">
    <property type="entry name" value="Chitin binding domain"/>
    <property type="match status" value="1"/>
</dbReference>
<comment type="caution">
    <text evidence="4">The sequence shown here is derived from an EMBL/GenBank/DDBJ whole genome shotgun (WGS) entry which is preliminary data.</text>
</comment>
<evidence type="ECO:0000256" key="2">
    <source>
        <dbReference type="SAM" id="SignalP"/>
    </source>
</evidence>
<organism evidence="4 5">
    <name type="scientific">Dinothrombium tinctorium</name>
    <dbReference type="NCBI Taxonomy" id="1965070"/>
    <lineage>
        <taxon>Eukaryota</taxon>
        <taxon>Metazoa</taxon>
        <taxon>Ecdysozoa</taxon>
        <taxon>Arthropoda</taxon>
        <taxon>Chelicerata</taxon>
        <taxon>Arachnida</taxon>
        <taxon>Acari</taxon>
        <taxon>Acariformes</taxon>
        <taxon>Trombidiformes</taxon>
        <taxon>Prostigmata</taxon>
        <taxon>Anystina</taxon>
        <taxon>Parasitengona</taxon>
        <taxon>Trombidioidea</taxon>
        <taxon>Trombidiidae</taxon>
        <taxon>Dinothrombium</taxon>
    </lineage>
</organism>
<reference evidence="4 5" key="1">
    <citation type="journal article" date="2018" name="Gigascience">
        <title>Genomes of trombidid mites reveal novel predicted allergens and laterally-transferred genes associated with secondary metabolism.</title>
        <authorList>
            <person name="Dong X."/>
            <person name="Chaisiri K."/>
            <person name="Xia D."/>
            <person name="Armstrong S.D."/>
            <person name="Fang Y."/>
            <person name="Donnelly M.J."/>
            <person name="Kadowaki T."/>
            <person name="McGarry J.W."/>
            <person name="Darby A.C."/>
            <person name="Makepeace B.L."/>
        </authorList>
    </citation>
    <scope>NUCLEOTIDE SEQUENCE [LARGE SCALE GENOMIC DNA]</scope>
    <source>
        <strain evidence="4">UoL-WK</strain>
    </source>
</reference>
<dbReference type="AlphaFoldDB" id="A0A3S3NCE0"/>
<dbReference type="Proteomes" id="UP000285301">
    <property type="component" value="Unassembled WGS sequence"/>
</dbReference>
<evidence type="ECO:0000313" key="4">
    <source>
        <dbReference type="EMBL" id="RWR99932.1"/>
    </source>
</evidence>
<proteinExistence type="predicted"/>
<dbReference type="SUPFAM" id="SSF57625">
    <property type="entry name" value="Invertebrate chitin-binding proteins"/>
    <property type="match status" value="1"/>
</dbReference>
<name>A0A3S3NCE0_9ACAR</name>
<dbReference type="EMBL" id="NCKU01013013">
    <property type="protein sequence ID" value="RWR99932.1"/>
    <property type="molecule type" value="Genomic_DNA"/>
</dbReference>
<evidence type="ECO:0000256" key="1">
    <source>
        <dbReference type="SAM" id="MobiDB-lite"/>
    </source>
</evidence>
<dbReference type="Pfam" id="PF01607">
    <property type="entry name" value="CBM_14"/>
    <property type="match status" value="1"/>
</dbReference>
<accession>A0A3S3NCE0</accession>
<dbReference type="OrthoDB" id="6020543at2759"/>
<sequence>MGKLLFMLFGFSIVAFTTAKKRPTCSKQIPQSDSVYRPQQVQNPPIIDKELANGLCNGQTGKVNYDCKRYVDCSTGVINDCPPGTEWSQKEQQCEHKHLAKCSSNSGPDKSYTGPGESYRGPSQSFRSQSQSKIGKRPFHP</sequence>
<feature type="region of interest" description="Disordered" evidence="1">
    <location>
        <begin position="99"/>
        <end position="141"/>
    </location>
</feature>
<keyword evidence="5" id="KW-1185">Reference proteome</keyword>
<dbReference type="SMART" id="SM00494">
    <property type="entry name" value="ChtBD2"/>
    <property type="match status" value="1"/>
</dbReference>
<dbReference type="GO" id="GO:0008061">
    <property type="term" value="F:chitin binding"/>
    <property type="evidence" value="ECO:0007669"/>
    <property type="project" value="InterPro"/>
</dbReference>